<evidence type="ECO:0000313" key="4">
    <source>
        <dbReference type="Proteomes" id="UP001224674"/>
    </source>
</evidence>
<dbReference type="AlphaFoldDB" id="A0AAJ6AHT2"/>
<organism evidence="3 4">
    <name type="scientific">Auritidibacter ignavus</name>
    <dbReference type="NCBI Taxonomy" id="678932"/>
    <lineage>
        <taxon>Bacteria</taxon>
        <taxon>Bacillati</taxon>
        <taxon>Actinomycetota</taxon>
        <taxon>Actinomycetes</taxon>
        <taxon>Micrococcales</taxon>
        <taxon>Micrococcaceae</taxon>
        <taxon>Auritidibacter</taxon>
    </lineage>
</organism>
<sequence length="613" mass="67619">MSVTADPRSRDMQAVPGLLDEEALREASPGEMLHAACRVLQALGSRMGSESAFDDLARWREDASATDWNSTLASDRDSEQVELTAPDNYHDSLPGLTHAAEELSTGLDGLQTTLMGLTTRALTTTAEQQAVLGVPRTIRGPKNEKKYLEEYHGLGRRDIAQRTMRAHYTVPPPPPISGGPAPELEFPDFARSFQRGHMRTANADRLIKLTEDLKRYARRTSADPARVDAILQEMMPVLTRHAETMSVGDFHQTCREWLPKLCYYIDADGPAPEDGLEPQPAQEQFWVASRQDGGLDFGGTVFGLNAELLRTIEAAANNYAVLRRGSETTGVTDSHNSDDESSATEPKNPVIQALKANFPEISPDALASIDAAGNQHSFDGENLYDPRHRAHRAVNALFGVLIAGIGAGNAKNGLPATRGQSTKMIISMDYETLSEQLSRRHQLDDDLKRQSLVKFFSHHREGDPVDDDSPGHRFRSEGQFSGTIHPSKLRSAACDAGLIPLVFGSDSEVLNLGREKRMFSTAQYRALVARDRGCATPGCTMPAAYCQIHHITEWENGGDTNMGNAVLLCQGHHTDVHLGKWRIQRIDAKGVWFVPEPWVSPDPTPRRNAYWHH</sequence>
<evidence type="ECO:0000256" key="1">
    <source>
        <dbReference type="SAM" id="MobiDB-lite"/>
    </source>
</evidence>
<evidence type="ECO:0000313" key="3">
    <source>
        <dbReference type="EMBL" id="WGH92282.1"/>
    </source>
</evidence>
<dbReference type="EMBL" id="CP122566">
    <property type="protein sequence ID" value="WGH92282.1"/>
    <property type="molecule type" value="Genomic_DNA"/>
</dbReference>
<name>A0AAJ6AHT2_9MICC</name>
<keyword evidence="3" id="KW-0378">Hydrolase</keyword>
<protein>
    <submittedName>
        <fullName evidence="3">HNH endonuclease signature motif containing protein</fullName>
    </submittedName>
</protein>
<gene>
    <name evidence="3" type="ORF">QDX21_08090</name>
</gene>
<feature type="domain" description="HNH nuclease" evidence="2">
    <location>
        <begin position="522"/>
        <end position="574"/>
    </location>
</feature>
<accession>A0AAJ6AHT2</accession>
<dbReference type="RefSeq" id="WP_158524759.1">
    <property type="nucleotide sequence ID" value="NZ_CP122561.1"/>
</dbReference>
<dbReference type="Gene3D" id="1.10.30.50">
    <property type="match status" value="1"/>
</dbReference>
<keyword evidence="3" id="KW-0255">Endonuclease</keyword>
<dbReference type="SMART" id="SM00507">
    <property type="entry name" value="HNHc"/>
    <property type="match status" value="1"/>
</dbReference>
<dbReference type="GO" id="GO:0004519">
    <property type="term" value="F:endonuclease activity"/>
    <property type="evidence" value="ECO:0007669"/>
    <property type="project" value="UniProtKB-KW"/>
</dbReference>
<proteinExistence type="predicted"/>
<evidence type="ECO:0000259" key="2">
    <source>
        <dbReference type="SMART" id="SM00507"/>
    </source>
</evidence>
<keyword evidence="4" id="KW-1185">Reference proteome</keyword>
<dbReference type="InterPro" id="IPR003615">
    <property type="entry name" value="HNH_nuc"/>
</dbReference>
<dbReference type="CDD" id="cd00085">
    <property type="entry name" value="HNHc"/>
    <property type="match status" value="1"/>
</dbReference>
<dbReference type="Proteomes" id="UP001224674">
    <property type="component" value="Chromosome"/>
</dbReference>
<feature type="region of interest" description="Disordered" evidence="1">
    <location>
        <begin position="327"/>
        <end position="346"/>
    </location>
</feature>
<keyword evidence="3" id="KW-0540">Nuclease</keyword>
<dbReference type="GeneID" id="83696435"/>
<reference evidence="3 4" key="1">
    <citation type="submission" date="2023-03" db="EMBL/GenBank/DDBJ databases">
        <title>Complete genome sequences of several Auritidibacter ignavus strains isolated from ear infections.</title>
        <authorList>
            <person name="Baehr T."/>
            <person name="Baumhoegger A.M."/>
        </authorList>
    </citation>
    <scope>NUCLEOTIDE SEQUENCE [LARGE SCALE GENOMIC DNA]</scope>
    <source>
        <strain evidence="3 4">BABAE-6</strain>
    </source>
</reference>